<feature type="compositionally biased region" description="Low complexity" evidence="1">
    <location>
        <begin position="148"/>
        <end position="159"/>
    </location>
</feature>
<dbReference type="OrthoDB" id="5526813at2"/>
<name>A0A1A9RV50_9NEIS</name>
<proteinExistence type="predicted"/>
<dbReference type="EMBL" id="LXSL01000026">
    <property type="protein sequence ID" value="OAM27042.1"/>
    <property type="molecule type" value="Genomic_DNA"/>
</dbReference>
<dbReference type="RefSeq" id="WP_067593352.1">
    <property type="nucleotide sequence ID" value="NZ_LXSL01000026.1"/>
</dbReference>
<protein>
    <recommendedName>
        <fullName evidence="4">Replication protein</fullName>
    </recommendedName>
</protein>
<keyword evidence="3" id="KW-1185">Reference proteome</keyword>
<feature type="region of interest" description="Disordered" evidence="1">
    <location>
        <begin position="137"/>
        <end position="175"/>
    </location>
</feature>
<feature type="compositionally biased region" description="Polar residues" evidence="1">
    <location>
        <begin position="263"/>
        <end position="272"/>
    </location>
</feature>
<reference evidence="3" key="1">
    <citation type="submission" date="2016-05" db="EMBL/GenBank/DDBJ databases">
        <title>Draft genome of Corynebacterium afermentans subsp. afermentans LCDC 88199T.</title>
        <authorList>
            <person name="Bernier A.-M."/>
            <person name="Bernard K."/>
        </authorList>
    </citation>
    <scope>NUCLEOTIDE SEQUENCE [LARGE SCALE GENOMIC DNA]</scope>
    <source>
        <strain evidence="3">NML02-A-017</strain>
    </source>
</reference>
<gene>
    <name evidence="2" type="ORF">A7P95_07325</name>
</gene>
<evidence type="ECO:0000256" key="1">
    <source>
        <dbReference type="SAM" id="MobiDB-lite"/>
    </source>
</evidence>
<dbReference type="Proteomes" id="UP000077885">
    <property type="component" value="Unassembled WGS sequence"/>
</dbReference>
<dbReference type="STRING" id="1795827.A7P95_07325"/>
<accession>A0A1A9RV50</accession>
<feature type="region of interest" description="Disordered" evidence="1">
    <location>
        <begin position="99"/>
        <end position="125"/>
    </location>
</feature>
<evidence type="ECO:0000313" key="3">
    <source>
        <dbReference type="Proteomes" id="UP000077885"/>
    </source>
</evidence>
<dbReference type="AlphaFoldDB" id="A0A1A9RV50"/>
<evidence type="ECO:0008006" key="4">
    <source>
        <dbReference type="Google" id="ProtNLM"/>
    </source>
</evidence>
<comment type="caution">
    <text evidence="2">The sequence shown here is derived from an EMBL/GenBank/DDBJ whole genome shotgun (WGS) entry which is preliminary data.</text>
</comment>
<evidence type="ECO:0000313" key="2">
    <source>
        <dbReference type="EMBL" id="OAM27042.1"/>
    </source>
</evidence>
<sequence>MAIIRSNRQTNYTVIDNRVFADHQLSFAAMGLLGYLLSKPDNWQVSVNQLIGTTEGTEKQSKRDAVLKMLDELKAKGFVQMKRKAEGGVDYIVFDSPQSHSGEIPLRENPTVGNSHNGEIPLRENPAVLINTEDLSNKSGLDKQNTHASAAADAPVSAKPETKPDKPKKRKPPAASIELEAYRVLGEHGIDGQLAQDYIALRKSHRAPITQTALKGIEREANNAGLSLEQALTICCERGWRGFRAEWLHSDRGNHPAQPKPNRINTVPQHTNGGAHLAKDIL</sequence>
<organism evidence="2 3">
    <name type="scientific">Eikenella longinqua</name>
    <dbReference type="NCBI Taxonomy" id="1795827"/>
    <lineage>
        <taxon>Bacteria</taxon>
        <taxon>Pseudomonadati</taxon>
        <taxon>Pseudomonadota</taxon>
        <taxon>Betaproteobacteria</taxon>
        <taxon>Neisseriales</taxon>
        <taxon>Neisseriaceae</taxon>
        <taxon>Eikenella</taxon>
    </lineage>
</organism>
<feature type="region of interest" description="Disordered" evidence="1">
    <location>
        <begin position="253"/>
        <end position="282"/>
    </location>
</feature>